<gene>
    <name evidence="7" type="ORF">BDW02DRAFT_136258</name>
</gene>
<evidence type="ECO:0000256" key="1">
    <source>
        <dbReference type="ARBA" id="ARBA00022723"/>
    </source>
</evidence>
<evidence type="ECO:0000256" key="4">
    <source>
        <dbReference type="PROSITE-ProRule" id="PRU00175"/>
    </source>
</evidence>
<feature type="region of interest" description="Disordered" evidence="5">
    <location>
        <begin position="308"/>
        <end position="327"/>
    </location>
</feature>
<reference evidence="7" key="1">
    <citation type="submission" date="2020-01" db="EMBL/GenBank/DDBJ databases">
        <authorList>
            <consortium name="DOE Joint Genome Institute"/>
            <person name="Haridas S."/>
            <person name="Albert R."/>
            <person name="Binder M."/>
            <person name="Bloem J."/>
            <person name="Labutti K."/>
            <person name="Salamov A."/>
            <person name="Andreopoulos B."/>
            <person name="Baker S.E."/>
            <person name="Barry K."/>
            <person name="Bills G."/>
            <person name="Bluhm B.H."/>
            <person name="Cannon C."/>
            <person name="Castanera R."/>
            <person name="Culley D.E."/>
            <person name="Daum C."/>
            <person name="Ezra D."/>
            <person name="Gonzalez J.B."/>
            <person name="Henrissat B."/>
            <person name="Kuo A."/>
            <person name="Liang C."/>
            <person name="Lipzen A."/>
            <person name="Lutzoni F."/>
            <person name="Magnuson J."/>
            <person name="Mondo S."/>
            <person name="Nolan M."/>
            <person name="Ohm R."/>
            <person name="Pangilinan J."/>
            <person name="Park H.-J."/>
            <person name="Ramirez L."/>
            <person name="Alfaro M."/>
            <person name="Sun H."/>
            <person name="Tritt A."/>
            <person name="Yoshinaga Y."/>
            <person name="Zwiers L.-H."/>
            <person name="Turgeon B.G."/>
            <person name="Goodwin S.B."/>
            <person name="Spatafora J.W."/>
            <person name="Crous P.W."/>
            <person name="Grigoriev I.V."/>
        </authorList>
    </citation>
    <scope>NUCLEOTIDE SEQUENCE</scope>
    <source>
        <strain evidence="7">P77</strain>
    </source>
</reference>
<evidence type="ECO:0000313" key="8">
    <source>
        <dbReference type="Proteomes" id="UP000800040"/>
    </source>
</evidence>
<keyword evidence="3" id="KW-0862">Zinc</keyword>
<evidence type="ECO:0000259" key="6">
    <source>
        <dbReference type="PROSITE" id="PS50089"/>
    </source>
</evidence>
<accession>A0A6A5K0Y1</accession>
<dbReference type="EMBL" id="ML975428">
    <property type="protein sequence ID" value="KAF1829716.1"/>
    <property type="molecule type" value="Genomic_DNA"/>
</dbReference>
<evidence type="ECO:0000256" key="5">
    <source>
        <dbReference type="SAM" id="MobiDB-lite"/>
    </source>
</evidence>
<dbReference type="GO" id="GO:0016567">
    <property type="term" value="P:protein ubiquitination"/>
    <property type="evidence" value="ECO:0007669"/>
    <property type="project" value="TreeGrafter"/>
</dbReference>
<dbReference type="OrthoDB" id="3791828at2759"/>
<dbReference type="PANTHER" id="PTHR45969">
    <property type="entry name" value="RING ZINC FINGER PROTEIN-RELATED"/>
    <property type="match status" value="1"/>
</dbReference>
<keyword evidence="8" id="KW-1185">Reference proteome</keyword>
<keyword evidence="2 4" id="KW-0863">Zinc-finger</keyword>
<dbReference type="PROSITE" id="PS50089">
    <property type="entry name" value="ZF_RING_2"/>
    <property type="match status" value="1"/>
</dbReference>
<name>A0A6A5K0Y1_9PLEO</name>
<dbReference type="PANTHER" id="PTHR45969:SF69">
    <property type="entry name" value="FINGER DOMAIN PROTEIN, PUTATIVE (AFU_ORTHOLOGUE AFUA_3G12190)-RELATED"/>
    <property type="match status" value="1"/>
</dbReference>
<feature type="compositionally biased region" description="Acidic residues" evidence="5">
    <location>
        <begin position="315"/>
        <end position="327"/>
    </location>
</feature>
<proteinExistence type="predicted"/>
<feature type="domain" description="RING-type" evidence="6">
    <location>
        <begin position="248"/>
        <end position="298"/>
    </location>
</feature>
<dbReference type="Proteomes" id="UP000800040">
    <property type="component" value="Unassembled WGS sequence"/>
</dbReference>
<dbReference type="AlphaFoldDB" id="A0A6A5K0Y1"/>
<dbReference type="Pfam" id="PF13639">
    <property type="entry name" value="zf-RING_2"/>
    <property type="match status" value="1"/>
</dbReference>
<dbReference type="SUPFAM" id="SSF57850">
    <property type="entry name" value="RING/U-box"/>
    <property type="match status" value="1"/>
</dbReference>
<keyword evidence="1" id="KW-0479">Metal-binding</keyword>
<evidence type="ECO:0000256" key="3">
    <source>
        <dbReference type="ARBA" id="ARBA00022833"/>
    </source>
</evidence>
<dbReference type="GO" id="GO:0008270">
    <property type="term" value="F:zinc ion binding"/>
    <property type="evidence" value="ECO:0007669"/>
    <property type="project" value="UniProtKB-KW"/>
</dbReference>
<dbReference type="InterPro" id="IPR013083">
    <property type="entry name" value="Znf_RING/FYVE/PHD"/>
</dbReference>
<organism evidence="7 8">
    <name type="scientific">Decorospora gaudefroyi</name>
    <dbReference type="NCBI Taxonomy" id="184978"/>
    <lineage>
        <taxon>Eukaryota</taxon>
        <taxon>Fungi</taxon>
        <taxon>Dikarya</taxon>
        <taxon>Ascomycota</taxon>
        <taxon>Pezizomycotina</taxon>
        <taxon>Dothideomycetes</taxon>
        <taxon>Pleosporomycetidae</taxon>
        <taxon>Pleosporales</taxon>
        <taxon>Pleosporineae</taxon>
        <taxon>Pleosporaceae</taxon>
        <taxon>Decorospora</taxon>
    </lineage>
</organism>
<dbReference type="Gene3D" id="3.30.40.10">
    <property type="entry name" value="Zinc/RING finger domain, C3HC4 (zinc finger)"/>
    <property type="match status" value="1"/>
</dbReference>
<dbReference type="InterPro" id="IPR001841">
    <property type="entry name" value="Znf_RING"/>
</dbReference>
<dbReference type="SMART" id="SM00744">
    <property type="entry name" value="RINGv"/>
    <property type="match status" value="1"/>
</dbReference>
<protein>
    <recommendedName>
        <fullName evidence="6">RING-type domain-containing protein</fullName>
    </recommendedName>
</protein>
<evidence type="ECO:0000256" key="2">
    <source>
        <dbReference type="ARBA" id="ARBA00022771"/>
    </source>
</evidence>
<sequence>MRRLLAAFWRSRGLHQYGLLSYWKYGMMVPETVLNVGRVHQEFPSLRPTMLDAVMRLTPEEVGIFISTLRRCAELLGVFFLQDPPQAFLTVYCEDLSQFVVECCPGITIDCLEISELATLVKGCMDRRFAMNPQEEARIHTLLPLIDDGAILRAARFNWTMMLEICTVLLKSCMPMFRDQMNFRRFFSISRAFADEERSLDHPPPWRGLEDFPTITDNTMDDLRPTGERVPLEAFCVVVGKVPDDITCPVCMSDVQEDGKDEEEPVVTKCGHFFHRACLDGWVNESAMNASNTCPSCRAEMCEHRQRMHVSQSADEIETADEDAGTD</sequence>
<dbReference type="InterPro" id="IPR011016">
    <property type="entry name" value="Znf_RING-CH"/>
</dbReference>
<dbReference type="GO" id="GO:0061630">
    <property type="term" value="F:ubiquitin protein ligase activity"/>
    <property type="evidence" value="ECO:0007669"/>
    <property type="project" value="TreeGrafter"/>
</dbReference>
<dbReference type="SMART" id="SM00184">
    <property type="entry name" value="RING"/>
    <property type="match status" value="1"/>
</dbReference>
<evidence type="ECO:0000313" key="7">
    <source>
        <dbReference type="EMBL" id="KAF1829716.1"/>
    </source>
</evidence>